<dbReference type="EMBL" id="JASAOG010000005">
    <property type="protein sequence ID" value="KAK0068587.1"/>
    <property type="molecule type" value="Genomic_DNA"/>
</dbReference>
<gene>
    <name evidence="1" type="ORF">Bpfe_002522</name>
</gene>
<dbReference type="Proteomes" id="UP001233172">
    <property type="component" value="Unassembled WGS sequence"/>
</dbReference>
<sequence length="91" mass="10186">MKNNPISSAVQEMLAFFDAPTVLRATQGSPLWNKIFRCCKRFLNGGTVMKLMKTIGHFLLLRHVPDVGGEFCILSLMSWSRGQTVELIVGM</sequence>
<keyword evidence="2" id="KW-1185">Reference proteome</keyword>
<evidence type="ECO:0000313" key="2">
    <source>
        <dbReference type="Proteomes" id="UP001233172"/>
    </source>
</evidence>
<name>A0AAD8C9T3_BIOPF</name>
<comment type="caution">
    <text evidence="1">The sequence shown here is derived from an EMBL/GenBank/DDBJ whole genome shotgun (WGS) entry which is preliminary data.</text>
</comment>
<reference evidence="1" key="2">
    <citation type="submission" date="2023-04" db="EMBL/GenBank/DDBJ databases">
        <authorList>
            <person name="Bu L."/>
            <person name="Lu L."/>
            <person name="Laidemitt M.R."/>
            <person name="Zhang S.M."/>
            <person name="Mutuku M."/>
            <person name="Mkoji G."/>
            <person name="Steinauer M."/>
            <person name="Loker E.S."/>
        </authorList>
    </citation>
    <scope>NUCLEOTIDE SEQUENCE</scope>
    <source>
        <strain evidence="1">KasaAsao</strain>
        <tissue evidence="1">Whole Snail</tissue>
    </source>
</reference>
<organism evidence="1 2">
    <name type="scientific">Biomphalaria pfeifferi</name>
    <name type="common">Bloodfluke planorb</name>
    <name type="synonym">Freshwater snail</name>
    <dbReference type="NCBI Taxonomy" id="112525"/>
    <lineage>
        <taxon>Eukaryota</taxon>
        <taxon>Metazoa</taxon>
        <taxon>Spiralia</taxon>
        <taxon>Lophotrochozoa</taxon>
        <taxon>Mollusca</taxon>
        <taxon>Gastropoda</taxon>
        <taxon>Heterobranchia</taxon>
        <taxon>Euthyneura</taxon>
        <taxon>Panpulmonata</taxon>
        <taxon>Hygrophila</taxon>
        <taxon>Lymnaeoidea</taxon>
        <taxon>Planorbidae</taxon>
        <taxon>Biomphalaria</taxon>
    </lineage>
</organism>
<protein>
    <submittedName>
        <fullName evidence="1">Uncharacterized protein</fullName>
    </submittedName>
</protein>
<reference evidence="1" key="1">
    <citation type="journal article" date="2023" name="PLoS Negl. Trop. Dis.">
        <title>A genome sequence for Biomphalaria pfeifferi, the major vector snail for the human-infecting parasite Schistosoma mansoni.</title>
        <authorList>
            <person name="Bu L."/>
            <person name="Lu L."/>
            <person name="Laidemitt M.R."/>
            <person name="Zhang S.M."/>
            <person name="Mutuku M."/>
            <person name="Mkoji G."/>
            <person name="Steinauer M."/>
            <person name="Loker E.S."/>
        </authorList>
    </citation>
    <scope>NUCLEOTIDE SEQUENCE</scope>
    <source>
        <strain evidence="1">KasaAsao</strain>
    </source>
</reference>
<accession>A0AAD8C9T3</accession>
<proteinExistence type="predicted"/>
<evidence type="ECO:0000313" key="1">
    <source>
        <dbReference type="EMBL" id="KAK0068587.1"/>
    </source>
</evidence>
<dbReference type="AlphaFoldDB" id="A0AAD8C9T3"/>